<dbReference type="Gene3D" id="2.30.29.30">
    <property type="entry name" value="Pleckstrin-homology domain (PH domain)/Phosphotyrosine-binding domain (PTB)"/>
    <property type="match status" value="1"/>
</dbReference>
<dbReference type="AlphaFoldDB" id="A0A1X0RQW3"/>
<feature type="domain" description="PH" evidence="2">
    <location>
        <begin position="305"/>
        <end position="403"/>
    </location>
</feature>
<dbReference type="GO" id="GO:0051015">
    <property type="term" value="F:actin filament binding"/>
    <property type="evidence" value="ECO:0007669"/>
    <property type="project" value="TreeGrafter"/>
</dbReference>
<dbReference type="EMBL" id="KV921474">
    <property type="protein sequence ID" value="ORE14389.1"/>
    <property type="molecule type" value="Genomic_DNA"/>
</dbReference>
<feature type="region of interest" description="Disordered" evidence="1">
    <location>
        <begin position="124"/>
        <end position="176"/>
    </location>
</feature>
<dbReference type="Gene3D" id="3.40.20.10">
    <property type="entry name" value="Severin"/>
    <property type="match status" value="1"/>
</dbReference>
<protein>
    <recommendedName>
        <fullName evidence="6">Actin depolymerizing protein</fullName>
    </recommendedName>
</protein>
<proteinExistence type="predicted"/>
<sequence>MCDLSDPRIVEAYTSIVEEGTADWLLLGYHDTRDVISLYFSGSGGLAEFRNHLSDEVLYGFVKVDDRFILITWVSEQVSGVRRARALVHSRSVANLLKLHHAQLTASNINDLSDANIRTRLKLGDQEQQQQQQQQLSGRKSSTSLSEQRQKRLSRQKTNNPPSTPTSPTVQKKPSLEDDFVEASETLPSEDGAKVEIDDDMIIQQQEEERKKRELAAKRQEEERKAAEAAAAAEAERRRIAAEKEAERQRIAAEKEAERQRLIAEKEAARKAEEERLRKEAEEKRQLEEKKRLQQKLLEAEKNKDVILSGFVSVQPNGSPFWRRRYFTIKGKALAFYRDELSTTPIQVLDLSSVTRLNSVDVDVETFVPNAFVLETRQDGAYQLFADDKKGRETILTALQTVI</sequence>
<dbReference type="VEuPathDB" id="FungiDB:BCV72DRAFT_125039"/>
<dbReference type="InterPro" id="IPR002108">
    <property type="entry name" value="ADF-H"/>
</dbReference>
<gene>
    <name evidence="4" type="ORF">BCV71DRAFT_258027</name>
</gene>
<dbReference type="PANTHER" id="PTHR10829">
    <property type="entry name" value="CORTACTIN AND DREBRIN"/>
    <property type="match status" value="1"/>
</dbReference>
<dbReference type="OMA" id="RFILITW"/>
<evidence type="ECO:0000313" key="4">
    <source>
        <dbReference type="EMBL" id="ORE14389.1"/>
    </source>
</evidence>
<dbReference type="PROSITE" id="PS51263">
    <property type="entry name" value="ADF_H"/>
    <property type="match status" value="1"/>
</dbReference>
<feature type="region of interest" description="Disordered" evidence="1">
    <location>
        <begin position="208"/>
        <end position="231"/>
    </location>
</feature>
<dbReference type="CDD" id="cd00821">
    <property type="entry name" value="PH"/>
    <property type="match status" value="1"/>
</dbReference>
<dbReference type="Pfam" id="PF00169">
    <property type="entry name" value="PH"/>
    <property type="match status" value="1"/>
</dbReference>
<dbReference type="GO" id="GO:0030833">
    <property type="term" value="P:regulation of actin filament polymerization"/>
    <property type="evidence" value="ECO:0007669"/>
    <property type="project" value="TreeGrafter"/>
</dbReference>
<dbReference type="SUPFAM" id="SSF50729">
    <property type="entry name" value="PH domain-like"/>
    <property type="match status" value="1"/>
</dbReference>
<dbReference type="PANTHER" id="PTHR10829:SF25">
    <property type="entry name" value="DREBRIN-LIKE PROTEIN"/>
    <property type="match status" value="1"/>
</dbReference>
<evidence type="ECO:0000259" key="3">
    <source>
        <dbReference type="PROSITE" id="PS51263"/>
    </source>
</evidence>
<dbReference type="Pfam" id="PF00241">
    <property type="entry name" value="Cofilin_ADF"/>
    <property type="match status" value="1"/>
</dbReference>
<dbReference type="GO" id="GO:0030864">
    <property type="term" value="C:cortical actin cytoskeleton"/>
    <property type="evidence" value="ECO:0007669"/>
    <property type="project" value="TreeGrafter"/>
</dbReference>
<accession>A0A1X0RQW3</accession>
<evidence type="ECO:0000259" key="2">
    <source>
        <dbReference type="PROSITE" id="PS50003"/>
    </source>
</evidence>
<dbReference type="SMART" id="SM00233">
    <property type="entry name" value="PH"/>
    <property type="match status" value="1"/>
</dbReference>
<dbReference type="GO" id="GO:0005884">
    <property type="term" value="C:actin filament"/>
    <property type="evidence" value="ECO:0007669"/>
    <property type="project" value="TreeGrafter"/>
</dbReference>
<feature type="domain" description="ADF-H" evidence="3">
    <location>
        <begin position="1"/>
        <end position="122"/>
    </location>
</feature>
<name>A0A1X0RQW3_RHIZD</name>
<evidence type="ECO:0000313" key="5">
    <source>
        <dbReference type="Proteomes" id="UP000242381"/>
    </source>
</evidence>
<feature type="compositionally biased region" description="Basic and acidic residues" evidence="1">
    <location>
        <begin position="208"/>
        <end position="227"/>
    </location>
</feature>
<dbReference type="SUPFAM" id="SSF55753">
    <property type="entry name" value="Actin depolymerizing proteins"/>
    <property type="match status" value="1"/>
</dbReference>
<evidence type="ECO:0000256" key="1">
    <source>
        <dbReference type="SAM" id="MobiDB-lite"/>
    </source>
</evidence>
<evidence type="ECO:0008006" key="6">
    <source>
        <dbReference type="Google" id="ProtNLM"/>
    </source>
</evidence>
<dbReference type="InterPro" id="IPR001849">
    <property type="entry name" value="PH_domain"/>
</dbReference>
<organism evidence="4 5">
    <name type="scientific">Rhizopus microsporus</name>
    <dbReference type="NCBI Taxonomy" id="58291"/>
    <lineage>
        <taxon>Eukaryota</taxon>
        <taxon>Fungi</taxon>
        <taxon>Fungi incertae sedis</taxon>
        <taxon>Mucoromycota</taxon>
        <taxon>Mucoromycotina</taxon>
        <taxon>Mucoromycetes</taxon>
        <taxon>Mucorales</taxon>
        <taxon>Mucorineae</taxon>
        <taxon>Rhizopodaceae</taxon>
        <taxon>Rhizopus</taxon>
    </lineage>
</organism>
<dbReference type="InterPro" id="IPR011993">
    <property type="entry name" value="PH-like_dom_sf"/>
</dbReference>
<feature type="compositionally biased region" description="Polar residues" evidence="1">
    <location>
        <begin position="136"/>
        <end position="147"/>
    </location>
</feature>
<reference evidence="4 5" key="1">
    <citation type="journal article" date="2016" name="Proc. Natl. Acad. Sci. U.S.A.">
        <title>Lipid metabolic changes in an early divergent fungus govern the establishment of a mutualistic symbiosis with endobacteria.</title>
        <authorList>
            <person name="Lastovetsky O.A."/>
            <person name="Gaspar M.L."/>
            <person name="Mondo S.J."/>
            <person name="LaButti K.M."/>
            <person name="Sandor L."/>
            <person name="Grigoriev I.V."/>
            <person name="Henry S.A."/>
            <person name="Pawlowska T.E."/>
        </authorList>
    </citation>
    <scope>NUCLEOTIDE SEQUENCE [LARGE SCALE GENOMIC DNA]</scope>
    <source>
        <strain evidence="4 5">ATCC 11559</strain>
    </source>
</reference>
<dbReference type="PROSITE" id="PS50003">
    <property type="entry name" value="PH_DOMAIN"/>
    <property type="match status" value="1"/>
</dbReference>
<dbReference type="SMART" id="SM00102">
    <property type="entry name" value="ADF"/>
    <property type="match status" value="1"/>
</dbReference>
<feature type="compositionally biased region" description="Low complexity" evidence="1">
    <location>
        <begin position="158"/>
        <end position="169"/>
    </location>
</feature>
<dbReference type="InterPro" id="IPR029006">
    <property type="entry name" value="ADF-H/Gelsolin-like_dom_sf"/>
</dbReference>
<dbReference type="Proteomes" id="UP000242381">
    <property type="component" value="Unassembled WGS sequence"/>
</dbReference>
<feature type="compositionally biased region" description="Low complexity" evidence="1">
    <location>
        <begin position="126"/>
        <end position="135"/>
    </location>
</feature>